<organism evidence="1">
    <name type="scientific">Oryza meridionalis</name>
    <dbReference type="NCBI Taxonomy" id="40149"/>
    <lineage>
        <taxon>Eukaryota</taxon>
        <taxon>Viridiplantae</taxon>
        <taxon>Streptophyta</taxon>
        <taxon>Embryophyta</taxon>
        <taxon>Tracheophyta</taxon>
        <taxon>Spermatophyta</taxon>
        <taxon>Magnoliopsida</taxon>
        <taxon>Liliopsida</taxon>
        <taxon>Poales</taxon>
        <taxon>Poaceae</taxon>
        <taxon>BOP clade</taxon>
        <taxon>Oryzoideae</taxon>
        <taxon>Oryzeae</taxon>
        <taxon>Oryzinae</taxon>
        <taxon>Oryza</taxon>
    </lineage>
</organism>
<dbReference type="Gramene" id="OMERI04G09030.1">
    <property type="protein sequence ID" value="OMERI04G09030.1"/>
    <property type="gene ID" value="OMERI04G09030"/>
</dbReference>
<accession>A0A0E0DD80</accession>
<reference evidence="1" key="2">
    <citation type="submission" date="2018-05" db="EMBL/GenBank/DDBJ databases">
        <title>OmerRS3 (Oryza meridionalis Reference Sequence Version 3).</title>
        <authorList>
            <person name="Zhang J."/>
            <person name="Kudrna D."/>
            <person name="Lee S."/>
            <person name="Talag J."/>
            <person name="Welchert J."/>
            <person name="Wing R.A."/>
        </authorList>
    </citation>
    <scope>NUCLEOTIDE SEQUENCE [LARGE SCALE GENOMIC DNA]</scope>
    <source>
        <strain evidence="1">cv. OR44</strain>
    </source>
</reference>
<protein>
    <submittedName>
        <fullName evidence="1">Uncharacterized protein</fullName>
    </submittedName>
</protein>
<proteinExistence type="predicted"/>
<evidence type="ECO:0000313" key="2">
    <source>
        <dbReference type="Proteomes" id="UP000008021"/>
    </source>
</evidence>
<evidence type="ECO:0000313" key="1">
    <source>
        <dbReference type="EnsemblPlants" id="OMERI04G09030.1"/>
    </source>
</evidence>
<reference evidence="1" key="1">
    <citation type="submission" date="2015-04" db="UniProtKB">
        <authorList>
            <consortium name="EnsemblPlants"/>
        </authorList>
    </citation>
    <scope>IDENTIFICATION</scope>
</reference>
<dbReference type="Proteomes" id="UP000008021">
    <property type="component" value="Chromosome 4"/>
</dbReference>
<keyword evidence="2" id="KW-1185">Reference proteome</keyword>
<dbReference type="EnsemblPlants" id="OMERI04G09030.1">
    <property type="protein sequence ID" value="OMERI04G09030.1"/>
    <property type="gene ID" value="OMERI04G09030"/>
</dbReference>
<sequence>MVSRSGSGCASHLRWGMRDRAGKLTGVIEEGDGIGAEEQHGKEGRRRCVWVRILPRRRHDFGEVARMKAWRVGVGTICGGGRCGRTIGLAFGVLSWEIKEERSVRGIWLELKKTMRCRRILWGFGMREGAAGGPSECLPMRGGGGEGVGNPTNQMYMTRKG</sequence>
<dbReference type="AlphaFoldDB" id="A0A0E0DD80"/>
<dbReference type="HOGENOM" id="CLU_150914_0_0_1"/>
<name>A0A0E0DD80_9ORYZ</name>